<feature type="compositionally biased region" description="Polar residues" evidence="1">
    <location>
        <begin position="144"/>
        <end position="163"/>
    </location>
</feature>
<organism evidence="2 3">
    <name type="scientific">Leptomonas seymouri</name>
    <dbReference type="NCBI Taxonomy" id="5684"/>
    <lineage>
        <taxon>Eukaryota</taxon>
        <taxon>Discoba</taxon>
        <taxon>Euglenozoa</taxon>
        <taxon>Kinetoplastea</taxon>
        <taxon>Metakinetoplastina</taxon>
        <taxon>Trypanosomatida</taxon>
        <taxon>Trypanosomatidae</taxon>
        <taxon>Leishmaniinae</taxon>
        <taxon>Leptomonas</taxon>
    </lineage>
</organism>
<dbReference type="EMBL" id="LJSK01000146">
    <property type="protein sequence ID" value="KPI86139.1"/>
    <property type="molecule type" value="Genomic_DNA"/>
</dbReference>
<feature type="compositionally biased region" description="Low complexity" evidence="1">
    <location>
        <begin position="594"/>
        <end position="604"/>
    </location>
</feature>
<name>A0A0N0P577_LEPSE</name>
<keyword evidence="3" id="KW-1185">Reference proteome</keyword>
<feature type="region of interest" description="Disordered" evidence="1">
    <location>
        <begin position="585"/>
        <end position="637"/>
    </location>
</feature>
<evidence type="ECO:0008006" key="4">
    <source>
        <dbReference type="Google" id="ProtNLM"/>
    </source>
</evidence>
<feature type="compositionally biased region" description="Gly residues" evidence="1">
    <location>
        <begin position="356"/>
        <end position="371"/>
    </location>
</feature>
<gene>
    <name evidence="2" type="ORF">ABL78_4794</name>
</gene>
<reference evidence="2 3" key="1">
    <citation type="journal article" date="2015" name="PLoS Pathog.">
        <title>Leptomonas seymouri: Adaptations to the Dixenous Life Cycle Analyzed by Genome Sequencing, Transcriptome Profiling and Co-infection with Leishmania donovani.</title>
        <authorList>
            <person name="Kraeva N."/>
            <person name="Butenko A."/>
            <person name="Hlavacova J."/>
            <person name="Kostygov A."/>
            <person name="Myskova J."/>
            <person name="Grybchuk D."/>
            <person name="Lestinova T."/>
            <person name="Votypka J."/>
            <person name="Volf P."/>
            <person name="Opperdoes F."/>
            <person name="Flegontov P."/>
            <person name="Lukes J."/>
            <person name="Yurchenko V."/>
        </authorList>
    </citation>
    <scope>NUCLEOTIDE SEQUENCE [LARGE SCALE GENOMIC DNA]</scope>
    <source>
        <strain evidence="2 3">ATCC 30220</strain>
    </source>
</reference>
<evidence type="ECO:0000313" key="3">
    <source>
        <dbReference type="Proteomes" id="UP000038009"/>
    </source>
</evidence>
<feature type="region of interest" description="Disordered" evidence="1">
    <location>
        <begin position="493"/>
        <end position="566"/>
    </location>
</feature>
<feature type="region of interest" description="Disordered" evidence="1">
    <location>
        <begin position="356"/>
        <end position="387"/>
    </location>
</feature>
<evidence type="ECO:0000313" key="2">
    <source>
        <dbReference type="EMBL" id="KPI86139.1"/>
    </source>
</evidence>
<feature type="compositionally biased region" description="Gly residues" evidence="1">
    <location>
        <begin position="612"/>
        <end position="623"/>
    </location>
</feature>
<dbReference type="AlphaFoldDB" id="A0A0N0P577"/>
<accession>A0A0N0P577</accession>
<dbReference type="SUPFAM" id="SSF47473">
    <property type="entry name" value="EF-hand"/>
    <property type="match status" value="1"/>
</dbReference>
<dbReference type="Gene3D" id="1.10.238.10">
    <property type="entry name" value="EF-hand"/>
    <property type="match status" value="1"/>
</dbReference>
<dbReference type="OrthoDB" id="26525at2759"/>
<feature type="region of interest" description="Disordered" evidence="1">
    <location>
        <begin position="144"/>
        <end position="168"/>
    </location>
</feature>
<dbReference type="InterPro" id="IPR011992">
    <property type="entry name" value="EF-hand-dom_pair"/>
</dbReference>
<protein>
    <recommendedName>
        <fullName evidence="4">EF-hand domain-containing protein</fullName>
    </recommendedName>
</protein>
<dbReference type="Proteomes" id="UP000038009">
    <property type="component" value="Unassembled WGS sequence"/>
</dbReference>
<proteinExistence type="predicted"/>
<dbReference type="VEuPathDB" id="TriTrypDB:Lsey_0146_0060"/>
<evidence type="ECO:0000256" key="1">
    <source>
        <dbReference type="SAM" id="MobiDB-lite"/>
    </source>
</evidence>
<comment type="caution">
    <text evidence="2">The sequence shown here is derived from an EMBL/GenBank/DDBJ whole genome shotgun (WGS) entry which is preliminary data.</text>
</comment>
<sequence length="637" mass="65525">MTSPTPAETSVANAAPPSPVLVGFQTKRAAGVSAMPPSTAAITPERMAYLEATLAKLPELDLSEMARVKTCFASVLGEGRENIVSGLELRVVLGDLGLYPSEEELKLVLRAYRDRVNLVGLARYLQLYKKEFWLNQVAARSTAQQQPRRSINAPMTGTQSSKKQLAGAHTSTTGAAAVAGSFPHTYTAFSGSSAPPGGADDDTLRAFVALGGEEDGSGEISAATLRDAVRGFGLTIDIDAMIRNVDVHHSGMLDYVDFCALWAAPAEGSTTDSMGNALRQASADVEHRESVGGHGVSPFSPDGISRRLLSVLLTPSHRSSVATDALRRRSLAQSGGYDAWTPQAVSPHFGAAAGGAGGAAGGGGGGGGGGRPPAHGDRSEGTGNGANTAVARAPVLSAALPAPISEDEHALLMRMFLFPEHFESSASASPVATSDMAGRRQGARFTLPPRTAQATTLGFAGAAGGGQLPVNGGSTAAGAQSGARHTTLALRNHQAQRLSHAGGGGRARSQSKRTGSNTHGRRGNNNGNGGNGSGEGDDGGDLAADFFSPKNQNVYRPPSPMLLSMRNSTAYRNRVKRLEEQKRAARGLGGSGGTTHHQQQSGLHAATASRDGGAGGYGYGYGADGENASRPSKLSTW</sequence>